<keyword evidence="3" id="KW-1185">Reference proteome</keyword>
<evidence type="ECO:0000259" key="2">
    <source>
        <dbReference type="Pfam" id="PF07727"/>
    </source>
</evidence>
<dbReference type="Pfam" id="PF07727">
    <property type="entry name" value="RVT_2"/>
    <property type="match status" value="1"/>
</dbReference>
<dbReference type="RefSeq" id="XP_011016012.1">
    <property type="nucleotide sequence ID" value="XM_011017710.1"/>
</dbReference>
<evidence type="ECO:0000313" key="4">
    <source>
        <dbReference type="RefSeq" id="XP_011016012.1"/>
    </source>
</evidence>
<organism evidence="3 4">
    <name type="scientific">Populus euphratica</name>
    <name type="common">Euphrates poplar</name>
    <dbReference type="NCBI Taxonomy" id="75702"/>
    <lineage>
        <taxon>Eukaryota</taxon>
        <taxon>Viridiplantae</taxon>
        <taxon>Streptophyta</taxon>
        <taxon>Embryophyta</taxon>
        <taxon>Tracheophyta</taxon>
        <taxon>Spermatophyta</taxon>
        <taxon>Magnoliopsida</taxon>
        <taxon>eudicotyledons</taxon>
        <taxon>Gunneridae</taxon>
        <taxon>Pentapetalae</taxon>
        <taxon>rosids</taxon>
        <taxon>fabids</taxon>
        <taxon>Malpighiales</taxon>
        <taxon>Salicaceae</taxon>
        <taxon>Saliceae</taxon>
        <taxon>Populus</taxon>
    </lineage>
</organism>
<feature type="region of interest" description="Disordered" evidence="1">
    <location>
        <begin position="1"/>
        <end position="23"/>
    </location>
</feature>
<gene>
    <name evidence="4" type="primary">LOC105119561</name>
</gene>
<evidence type="ECO:0000256" key="1">
    <source>
        <dbReference type="SAM" id="MobiDB-lite"/>
    </source>
</evidence>
<feature type="domain" description="Reverse transcriptase Ty1/copia-type" evidence="2">
    <location>
        <begin position="145"/>
        <end position="208"/>
    </location>
</feature>
<proteinExistence type="predicted"/>
<evidence type="ECO:0000313" key="3">
    <source>
        <dbReference type="Proteomes" id="UP000694918"/>
    </source>
</evidence>
<dbReference type="Proteomes" id="UP000694918">
    <property type="component" value="Unplaced"/>
</dbReference>
<reference evidence="4" key="1">
    <citation type="submission" date="2025-08" db="UniProtKB">
        <authorList>
            <consortium name="RefSeq"/>
        </authorList>
    </citation>
    <scope>IDENTIFICATION</scope>
</reference>
<name>A0AAJ6XEV2_POPEU</name>
<accession>A0AAJ6XEV2</accession>
<dbReference type="KEGG" id="peu:105119561"/>
<dbReference type="GeneID" id="105119561"/>
<sequence length="211" mass="23988">MDVSFREAEPYYSKGLPTTTFQGENFSQGNVLPEGGNDDGNNEFFKLEEIIERLTNNSTLEELPGGTNNVLELEAVTEMLGRSHTREGSPINIELPLLTPLPNEFTQNVEPQELLNPISNESNVISDKTLVSLESLVPRYSQRSNKGKRTIGCRWVFTVKLKADGNIDRYKARLVAKRYTQKYRVDYQETFALVVKLDTIRILLPLAEYQE</sequence>
<protein>
    <submittedName>
        <fullName evidence="4">Uncharacterized protein LOC105119561</fullName>
    </submittedName>
</protein>
<dbReference type="AlphaFoldDB" id="A0AAJ6XEV2"/>
<dbReference type="InterPro" id="IPR013103">
    <property type="entry name" value="RVT_2"/>
</dbReference>